<dbReference type="GO" id="GO:0012505">
    <property type="term" value="C:endomembrane system"/>
    <property type="evidence" value="ECO:0007669"/>
    <property type="project" value="UniProtKB-SubCell"/>
</dbReference>
<dbReference type="PRINTS" id="PR01000">
    <property type="entry name" value="SREBPS2PTASE"/>
</dbReference>
<organism evidence="8 9">
    <name type="scientific">Tieghemostelium lacteum</name>
    <name type="common">Slime mold</name>
    <name type="synonym">Dictyostelium lacteum</name>
    <dbReference type="NCBI Taxonomy" id="361077"/>
    <lineage>
        <taxon>Eukaryota</taxon>
        <taxon>Amoebozoa</taxon>
        <taxon>Evosea</taxon>
        <taxon>Eumycetozoa</taxon>
        <taxon>Dictyostelia</taxon>
        <taxon>Dictyosteliales</taxon>
        <taxon>Raperosteliaceae</taxon>
        <taxon>Tieghemostelium</taxon>
    </lineage>
</organism>
<dbReference type="InterPro" id="IPR008915">
    <property type="entry name" value="Peptidase_M50"/>
</dbReference>
<evidence type="ECO:0000256" key="1">
    <source>
        <dbReference type="ARBA" id="ARBA00004127"/>
    </source>
</evidence>
<evidence type="ECO:0000256" key="2">
    <source>
        <dbReference type="ARBA" id="ARBA00022692"/>
    </source>
</evidence>
<dbReference type="OMA" id="FYSWGRW"/>
<dbReference type="GO" id="GO:0031293">
    <property type="term" value="P:membrane protein intracellular domain proteolysis"/>
    <property type="evidence" value="ECO:0007669"/>
    <property type="project" value="TreeGrafter"/>
</dbReference>
<comment type="subcellular location">
    <subcellularLocation>
        <location evidence="1">Endomembrane system</location>
        <topology evidence="1">Multi-pass membrane protein</topology>
    </subcellularLocation>
</comment>
<dbReference type="OrthoDB" id="69989at2759"/>
<feature type="transmembrane region" description="Helical" evidence="6">
    <location>
        <begin position="75"/>
        <end position="97"/>
    </location>
</feature>
<dbReference type="PANTHER" id="PTHR13325">
    <property type="entry name" value="PROTEASE M50 MEMBRANE-BOUND TRANSCRIPTION FACTOR SITE 2 PROTEASE"/>
    <property type="match status" value="1"/>
</dbReference>
<evidence type="ECO:0000313" key="9">
    <source>
        <dbReference type="Proteomes" id="UP000076078"/>
    </source>
</evidence>
<dbReference type="Pfam" id="PF02163">
    <property type="entry name" value="Peptidase_M50"/>
    <property type="match status" value="1"/>
</dbReference>
<dbReference type="GO" id="GO:1905897">
    <property type="term" value="P:regulation of response to endoplasmic reticulum stress"/>
    <property type="evidence" value="ECO:0007669"/>
    <property type="project" value="TreeGrafter"/>
</dbReference>
<dbReference type="AlphaFoldDB" id="A0A151ZSC3"/>
<feature type="transmembrane region" description="Helical" evidence="6">
    <location>
        <begin position="452"/>
        <end position="472"/>
    </location>
</feature>
<feature type="domain" description="Peptidase M50" evidence="7">
    <location>
        <begin position="130"/>
        <end position="435"/>
    </location>
</feature>
<reference evidence="8 9" key="1">
    <citation type="submission" date="2015-12" db="EMBL/GenBank/DDBJ databases">
        <title>Dictyostelia acquired genes for synthesis and detection of signals that induce cell-type specialization by lateral gene transfer from prokaryotes.</title>
        <authorList>
            <person name="Gloeckner G."/>
            <person name="Schaap P."/>
        </authorList>
    </citation>
    <scope>NUCLEOTIDE SEQUENCE [LARGE SCALE GENOMIC DNA]</scope>
    <source>
        <strain evidence="8 9">TK</strain>
    </source>
</reference>
<evidence type="ECO:0000256" key="3">
    <source>
        <dbReference type="ARBA" id="ARBA00022989"/>
    </source>
</evidence>
<feature type="transmembrane region" description="Helical" evidence="6">
    <location>
        <begin position="399"/>
        <end position="418"/>
    </location>
</feature>
<keyword evidence="4 6" id="KW-0472">Membrane</keyword>
<feature type="transmembrane region" description="Helical" evidence="6">
    <location>
        <begin position="195"/>
        <end position="216"/>
    </location>
</feature>
<dbReference type="STRING" id="361077.A0A151ZSC3"/>
<keyword evidence="9" id="KW-1185">Reference proteome</keyword>
<dbReference type="GO" id="GO:0005737">
    <property type="term" value="C:cytoplasm"/>
    <property type="evidence" value="ECO:0007669"/>
    <property type="project" value="TreeGrafter"/>
</dbReference>
<feature type="transmembrane region" description="Helical" evidence="6">
    <location>
        <begin position="128"/>
        <end position="152"/>
    </location>
</feature>
<evidence type="ECO:0000313" key="8">
    <source>
        <dbReference type="EMBL" id="KYQ96842.1"/>
    </source>
</evidence>
<name>A0A151ZSC3_TIELA</name>
<dbReference type="FunCoup" id="A0A151ZSC3">
    <property type="interactions" value="345"/>
</dbReference>
<comment type="caution">
    <text evidence="8">The sequence shown here is derived from an EMBL/GenBank/DDBJ whole genome shotgun (WGS) entry which is preliminary data.</text>
</comment>
<keyword evidence="2 6" id="KW-0812">Transmembrane</keyword>
<evidence type="ECO:0000256" key="6">
    <source>
        <dbReference type="SAM" id="Phobius"/>
    </source>
</evidence>
<gene>
    <name evidence="8" type="ORF">DLAC_04148</name>
</gene>
<evidence type="ECO:0000259" key="7">
    <source>
        <dbReference type="Pfam" id="PF02163"/>
    </source>
</evidence>
<protein>
    <recommendedName>
        <fullName evidence="5">Endopeptidase S2P</fullName>
    </recommendedName>
</protein>
<dbReference type="GO" id="GO:0016020">
    <property type="term" value="C:membrane"/>
    <property type="evidence" value="ECO:0007669"/>
    <property type="project" value="InterPro"/>
</dbReference>
<dbReference type="Proteomes" id="UP000076078">
    <property type="component" value="Unassembled WGS sequence"/>
</dbReference>
<dbReference type="EMBL" id="LODT01000021">
    <property type="protein sequence ID" value="KYQ96842.1"/>
    <property type="molecule type" value="Genomic_DNA"/>
</dbReference>
<accession>A0A151ZSC3</accession>
<proteinExistence type="predicted"/>
<dbReference type="PANTHER" id="PTHR13325:SF3">
    <property type="entry name" value="MEMBRANE-BOUND TRANSCRIPTION FACTOR SITE-2 PROTEASE"/>
    <property type="match status" value="1"/>
</dbReference>
<feature type="transmembrane region" description="Helical" evidence="6">
    <location>
        <begin position="7"/>
        <end position="32"/>
    </location>
</feature>
<dbReference type="GO" id="GO:0004222">
    <property type="term" value="F:metalloendopeptidase activity"/>
    <property type="evidence" value="ECO:0007669"/>
    <property type="project" value="InterPro"/>
</dbReference>
<dbReference type="InterPro" id="IPR001193">
    <property type="entry name" value="MBTPS2"/>
</dbReference>
<sequence>MGGLFDFIRILINISLLWVGFFFLVKLLILIFPRLLEYINRYQIIISLFQISIRTTKLNGPIQRLSIKFQRLWQYWFNVGMVVSLLTLPISIGLFVYNLGILVVKPQNIEPIINPIVPGVNVQGQDSWYLFISLLISMFYHELGHALCIYSFNSRINDIGFFMTFIIPGAHVDIHRDVLYRLDLWDRLKVFCAGVWHNLALCIMALLLMNANFIILSPLYHFSSDKLYITHISDHSILQKSFNIGDQIVSINQCTPTNIQQYIECIESEIKNPKSYCLSESNIQCLNDQIINDSPHMRQCFDYNELLKYQQCTSSQNGTSSNGQCASGSRCIQFAKFNYHLFIINATEQNPSKYGTELIPFVGTAQELWDSFTLNNYKARLTWMSHWDIPRHLQSFYQYLIPISLGLAVFNVVSIYALDGEYILETLLYIFASKQGGKQSQFTPKITRIQKIILNTTLVLLLLNILISYYQLFAK</sequence>
<keyword evidence="3 6" id="KW-1133">Transmembrane helix</keyword>
<dbReference type="InParanoid" id="A0A151ZSC3"/>
<evidence type="ECO:0000256" key="5">
    <source>
        <dbReference type="ARBA" id="ARBA00032658"/>
    </source>
</evidence>
<feature type="transmembrane region" description="Helical" evidence="6">
    <location>
        <begin position="159"/>
        <end position="175"/>
    </location>
</feature>
<evidence type="ECO:0000256" key="4">
    <source>
        <dbReference type="ARBA" id="ARBA00023136"/>
    </source>
</evidence>